<keyword evidence="5" id="KW-1185">Reference proteome</keyword>
<comment type="caution">
    <text evidence="4">The sequence shown here is derived from an EMBL/GenBank/DDBJ whole genome shotgun (WGS) entry which is preliminary data.</text>
</comment>
<evidence type="ECO:0000313" key="4">
    <source>
        <dbReference type="EMBL" id="KAL0172788.1"/>
    </source>
</evidence>
<feature type="non-terminal residue" evidence="4">
    <location>
        <position position="1"/>
    </location>
</feature>
<dbReference type="PANTHER" id="PTHR11782">
    <property type="entry name" value="ADENOSINE/GUANOSINE DIPHOSPHATASE"/>
    <property type="match status" value="1"/>
</dbReference>
<evidence type="ECO:0008006" key="6">
    <source>
        <dbReference type="Google" id="ProtNLM"/>
    </source>
</evidence>
<reference evidence="4 5" key="1">
    <citation type="submission" date="2024-05" db="EMBL/GenBank/DDBJ databases">
        <title>Genome sequencing and assembly of Indian major carp, Cirrhinus mrigala (Hamilton, 1822).</title>
        <authorList>
            <person name="Mohindra V."/>
            <person name="Chowdhury L.M."/>
            <person name="Lal K."/>
            <person name="Jena J.K."/>
        </authorList>
    </citation>
    <scope>NUCLEOTIDE SEQUENCE [LARGE SCALE GENOMIC DNA]</scope>
    <source>
        <strain evidence="4">CM1030</strain>
        <tissue evidence="4">Blood</tissue>
    </source>
</reference>
<keyword evidence="2" id="KW-0378">Hydrolase</keyword>
<dbReference type="InterPro" id="IPR000407">
    <property type="entry name" value="GDA1_CD39_NTPase"/>
</dbReference>
<organism evidence="4 5">
    <name type="scientific">Cirrhinus mrigala</name>
    <name type="common">Mrigala</name>
    <dbReference type="NCBI Taxonomy" id="683832"/>
    <lineage>
        <taxon>Eukaryota</taxon>
        <taxon>Metazoa</taxon>
        <taxon>Chordata</taxon>
        <taxon>Craniata</taxon>
        <taxon>Vertebrata</taxon>
        <taxon>Euteleostomi</taxon>
        <taxon>Actinopterygii</taxon>
        <taxon>Neopterygii</taxon>
        <taxon>Teleostei</taxon>
        <taxon>Ostariophysi</taxon>
        <taxon>Cypriniformes</taxon>
        <taxon>Cyprinidae</taxon>
        <taxon>Labeoninae</taxon>
        <taxon>Labeonini</taxon>
        <taxon>Cirrhinus</taxon>
    </lineage>
</organism>
<dbReference type="Pfam" id="PF01150">
    <property type="entry name" value="GDA1_CD39"/>
    <property type="match status" value="1"/>
</dbReference>
<gene>
    <name evidence="4" type="ORF">M9458_033099</name>
</gene>
<dbReference type="EMBL" id="JAMKFB020000016">
    <property type="protein sequence ID" value="KAL0172788.1"/>
    <property type="molecule type" value="Genomic_DNA"/>
</dbReference>
<keyword evidence="3" id="KW-0547">Nucleotide-binding</keyword>
<proteinExistence type="inferred from homology"/>
<evidence type="ECO:0000313" key="5">
    <source>
        <dbReference type="Proteomes" id="UP001529510"/>
    </source>
</evidence>
<evidence type="ECO:0000256" key="2">
    <source>
        <dbReference type="ARBA" id="ARBA00022801"/>
    </source>
</evidence>
<keyword evidence="3" id="KW-0067">ATP-binding</keyword>
<comment type="similarity">
    <text evidence="1">Belongs to the GDA1/CD39 NTPase family.</text>
</comment>
<dbReference type="Gene3D" id="3.30.420.150">
    <property type="entry name" value="Exopolyphosphatase. Domain 2"/>
    <property type="match status" value="1"/>
</dbReference>
<evidence type="ECO:0000256" key="1">
    <source>
        <dbReference type="ARBA" id="ARBA00009283"/>
    </source>
</evidence>
<evidence type="ECO:0000256" key="3">
    <source>
        <dbReference type="PIRSR" id="PIRSR600407-2"/>
    </source>
</evidence>
<dbReference type="AlphaFoldDB" id="A0ABD0PHS1"/>
<name>A0ABD0PHS1_CIRMR</name>
<dbReference type="Proteomes" id="UP001529510">
    <property type="component" value="Unassembled WGS sequence"/>
</dbReference>
<feature type="non-terminal residue" evidence="4">
    <location>
        <position position="76"/>
    </location>
</feature>
<dbReference type="GO" id="GO:0016787">
    <property type="term" value="F:hydrolase activity"/>
    <property type="evidence" value="ECO:0007669"/>
    <property type="project" value="UniProtKB-KW"/>
</dbReference>
<feature type="binding site" evidence="3">
    <location>
        <begin position="23"/>
        <end position="27"/>
    </location>
    <ligand>
        <name>ATP</name>
        <dbReference type="ChEBI" id="CHEBI:30616"/>
    </ligand>
</feature>
<accession>A0ABD0PHS1</accession>
<protein>
    <recommendedName>
        <fullName evidence="6">Apyrase</fullName>
    </recommendedName>
</protein>
<sequence>KTLWNAWVHPHGAKTVGSLDLGGASTQIAFATSDEAKSEDIIKVSLYGYEYNIYTHSFLCYGKNEAEKRVWAKLAK</sequence>
<dbReference type="PANTHER" id="PTHR11782:SF38">
    <property type="entry name" value="ECTONUCLEOSIDE TRIPHOSPHATE DIPHOSPHOHYDROLASE 3"/>
    <property type="match status" value="1"/>
</dbReference>